<keyword evidence="2" id="KW-0732">Signal</keyword>
<evidence type="ECO:0000256" key="1">
    <source>
        <dbReference type="SAM" id="MobiDB-lite"/>
    </source>
</evidence>
<feature type="domain" description="Peptidase M16 C-terminal" evidence="3">
    <location>
        <begin position="195"/>
        <end position="357"/>
    </location>
</feature>
<evidence type="ECO:0000259" key="3">
    <source>
        <dbReference type="Pfam" id="PF05193"/>
    </source>
</evidence>
<dbReference type="Pfam" id="PF05193">
    <property type="entry name" value="Peptidase_M16_C"/>
    <property type="match status" value="1"/>
</dbReference>
<sequence length="438" mass="43866">MTAAGTRTGAALVAALLVSGPPAARAAGPAPAATAAPAGLTTIVRPDPAQNAAAVALWYRAPTGGFGPKPVPGLSRLAAMTVTASTPITGTSLGRLVTRYGGRLTVAAYPSAVSITALVGPESAPAIVRAMTADFFAPVVDQGGLQSGRRDAAEDALLRSFEPSEAIENALGTALFADGPFHDGTIGTPATLASVPLADVKAFAERAFRPANAVLVLTGNVDPAAAQSAVTRDGAAPDPEPIPAPASRAAGPVVLRSASVDGQGLGWAGPPIGDEASATAMDFLAESLFAPKTGSVRRALGPLRATVTGKFVTYHDPGTFLVTIAGDDAAAALPIVERAIAAAATPLPPAAFNAARTAFVYQLLSELQTPAELADTFGWYAVEGNAPYAPAEAGMQGRYFTAAAALTPQAVARVAARYLAVPPAVVTLTKAAPAAKRA</sequence>
<evidence type="ECO:0000256" key="2">
    <source>
        <dbReference type="SAM" id="SignalP"/>
    </source>
</evidence>
<dbReference type="Gene3D" id="3.30.830.10">
    <property type="entry name" value="Metalloenzyme, LuxS/M16 peptidase-like"/>
    <property type="match status" value="2"/>
</dbReference>
<accession>A0AAN2CAM2</accession>
<organism evidence="4 5">
    <name type="scientific">Vulcanimicrobium alpinum</name>
    <dbReference type="NCBI Taxonomy" id="3016050"/>
    <lineage>
        <taxon>Bacteria</taxon>
        <taxon>Bacillati</taxon>
        <taxon>Vulcanimicrobiota</taxon>
        <taxon>Vulcanimicrobiia</taxon>
        <taxon>Vulcanimicrobiales</taxon>
        <taxon>Vulcanimicrobiaceae</taxon>
        <taxon>Vulcanimicrobium</taxon>
    </lineage>
</organism>
<dbReference type="GO" id="GO:0046872">
    <property type="term" value="F:metal ion binding"/>
    <property type="evidence" value="ECO:0007669"/>
    <property type="project" value="InterPro"/>
</dbReference>
<dbReference type="AlphaFoldDB" id="A0AAN2CAM2"/>
<feature type="region of interest" description="Disordered" evidence="1">
    <location>
        <begin position="228"/>
        <end position="248"/>
    </location>
</feature>
<reference evidence="4 5" key="1">
    <citation type="journal article" date="2022" name="ISME Commun">
        <title>Vulcanimicrobium alpinus gen. nov. sp. nov., the first cultivated representative of the candidate phylum 'Eremiobacterota', is a metabolically versatile aerobic anoxygenic phototroph.</title>
        <authorList>
            <person name="Yabe S."/>
            <person name="Muto K."/>
            <person name="Abe K."/>
            <person name="Yokota A."/>
            <person name="Staudigel H."/>
            <person name="Tebo B.M."/>
        </authorList>
    </citation>
    <scope>NUCLEOTIDE SEQUENCE [LARGE SCALE GENOMIC DNA]</scope>
    <source>
        <strain evidence="4 5">WC8-2</strain>
    </source>
</reference>
<protein>
    <recommendedName>
        <fullName evidence="3">Peptidase M16 C-terminal domain-containing protein</fullName>
    </recommendedName>
</protein>
<proteinExistence type="predicted"/>
<keyword evidence="5" id="KW-1185">Reference proteome</keyword>
<feature type="chain" id="PRO_5042882982" description="Peptidase M16 C-terminal domain-containing protein" evidence="2">
    <location>
        <begin position="27"/>
        <end position="438"/>
    </location>
</feature>
<dbReference type="KEGG" id="vab:WPS_23690"/>
<dbReference type="Proteomes" id="UP001317532">
    <property type="component" value="Chromosome"/>
</dbReference>
<dbReference type="EMBL" id="AP025523">
    <property type="protein sequence ID" value="BDE07093.1"/>
    <property type="molecule type" value="Genomic_DNA"/>
</dbReference>
<evidence type="ECO:0000313" key="4">
    <source>
        <dbReference type="EMBL" id="BDE07093.1"/>
    </source>
</evidence>
<dbReference type="InterPro" id="IPR007863">
    <property type="entry name" value="Peptidase_M16_C"/>
</dbReference>
<dbReference type="SUPFAM" id="SSF63411">
    <property type="entry name" value="LuxS/MPP-like metallohydrolase"/>
    <property type="match status" value="2"/>
</dbReference>
<dbReference type="InterPro" id="IPR011249">
    <property type="entry name" value="Metalloenz_LuxS/M16"/>
</dbReference>
<gene>
    <name evidence="4" type="ORF">WPS_23690</name>
</gene>
<dbReference type="RefSeq" id="WP_317994708.1">
    <property type="nucleotide sequence ID" value="NZ_AP025523.1"/>
</dbReference>
<feature type="signal peptide" evidence="2">
    <location>
        <begin position="1"/>
        <end position="26"/>
    </location>
</feature>
<name>A0AAN2CAM2_UNVUL</name>
<evidence type="ECO:0000313" key="5">
    <source>
        <dbReference type="Proteomes" id="UP001317532"/>
    </source>
</evidence>